<dbReference type="Proteomes" id="UP001281761">
    <property type="component" value="Unassembled WGS sequence"/>
</dbReference>
<gene>
    <name evidence="3" type="ORF">BLNAU_675</name>
</gene>
<sequence>MTDPVVIAAQTLQADISSSLTLQEKTHYTSYKQLSTDTDVLTRKLQMFHSRILDVENAAVEASTSSQKAKLQESLSSLMQAEKELNNRFDKIKTDSVNAVARNHKDERDRLIGGDEEALERRRKQYDPNAIRQETTKILRQMDSSMSEALTTTEETGKHLQSSGQTMRSSYNQSTQFQGYVGEARAALREWWRALGSENRWYYGSLIFFFVIVFIVWWRRVPLKAIFKVARYVTTKSVSLSRKLLSSSNSTNATESVQQELLSLVNDTIASNSTVSMNSSVT</sequence>
<evidence type="ECO:0000313" key="4">
    <source>
        <dbReference type="Proteomes" id="UP001281761"/>
    </source>
</evidence>
<protein>
    <recommendedName>
        <fullName evidence="5">Sec20-domain-containing protein</fullName>
    </recommendedName>
</protein>
<keyword evidence="2" id="KW-0812">Transmembrane</keyword>
<evidence type="ECO:0008006" key="5">
    <source>
        <dbReference type="Google" id="ProtNLM"/>
    </source>
</evidence>
<dbReference type="PANTHER" id="PTHR12825">
    <property type="entry name" value="BNIP1-RELATED"/>
    <property type="match status" value="1"/>
</dbReference>
<keyword evidence="2" id="KW-1133">Transmembrane helix</keyword>
<dbReference type="PANTHER" id="PTHR12825:SF0">
    <property type="entry name" value="VESICLE TRANSPORT PROTEIN SEC20"/>
    <property type="match status" value="1"/>
</dbReference>
<feature type="region of interest" description="Disordered" evidence="1">
    <location>
        <begin position="146"/>
        <end position="168"/>
    </location>
</feature>
<dbReference type="EMBL" id="JARBJD010000003">
    <property type="protein sequence ID" value="KAK2964144.1"/>
    <property type="molecule type" value="Genomic_DNA"/>
</dbReference>
<proteinExistence type="predicted"/>
<keyword evidence="4" id="KW-1185">Reference proteome</keyword>
<evidence type="ECO:0000313" key="3">
    <source>
        <dbReference type="EMBL" id="KAK2964144.1"/>
    </source>
</evidence>
<comment type="caution">
    <text evidence="3">The sequence shown here is derived from an EMBL/GenBank/DDBJ whole genome shotgun (WGS) entry which is preliminary data.</text>
</comment>
<feature type="transmembrane region" description="Helical" evidence="2">
    <location>
        <begin position="201"/>
        <end position="218"/>
    </location>
</feature>
<evidence type="ECO:0000256" key="1">
    <source>
        <dbReference type="SAM" id="MobiDB-lite"/>
    </source>
</evidence>
<reference evidence="3 4" key="1">
    <citation type="journal article" date="2022" name="bioRxiv">
        <title>Genomics of Preaxostyla Flagellates Illuminates Evolutionary Transitions and the Path Towards Mitochondrial Loss.</title>
        <authorList>
            <person name="Novak L.V.F."/>
            <person name="Treitli S.C."/>
            <person name="Pyrih J."/>
            <person name="Halakuc P."/>
            <person name="Pipaliya S.V."/>
            <person name="Vacek V."/>
            <person name="Brzon O."/>
            <person name="Soukal P."/>
            <person name="Eme L."/>
            <person name="Dacks J.B."/>
            <person name="Karnkowska A."/>
            <person name="Elias M."/>
            <person name="Hampl V."/>
        </authorList>
    </citation>
    <scope>NUCLEOTIDE SEQUENCE [LARGE SCALE GENOMIC DNA]</scope>
    <source>
        <strain evidence="3">NAU3</strain>
        <tissue evidence="3">Gut</tissue>
    </source>
</reference>
<evidence type="ECO:0000256" key="2">
    <source>
        <dbReference type="SAM" id="Phobius"/>
    </source>
</evidence>
<keyword evidence="2" id="KW-0472">Membrane</keyword>
<dbReference type="InterPro" id="IPR005606">
    <property type="entry name" value="Sec20"/>
</dbReference>
<accession>A0ABQ9YKP5</accession>
<name>A0ABQ9YKP5_9EUKA</name>
<organism evidence="3 4">
    <name type="scientific">Blattamonas nauphoetae</name>
    <dbReference type="NCBI Taxonomy" id="2049346"/>
    <lineage>
        <taxon>Eukaryota</taxon>
        <taxon>Metamonada</taxon>
        <taxon>Preaxostyla</taxon>
        <taxon>Oxymonadida</taxon>
        <taxon>Blattamonas</taxon>
    </lineage>
</organism>